<dbReference type="STRING" id="1927124.BST13_31970"/>
<keyword evidence="2" id="KW-0479">Metal-binding</keyword>
<evidence type="ECO:0000313" key="8">
    <source>
        <dbReference type="Proteomes" id="UP000192448"/>
    </source>
</evidence>
<dbReference type="InterPro" id="IPR050584">
    <property type="entry name" value="Cholesterol_7-desaturase"/>
</dbReference>
<dbReference type="Proteomes" id="UP000192448">
    <property type="component" value="Unassembled WGS sequence"/>
</dbReference>
<evidence type="ECO:0000256" key="5">
    <source>
        <dbReference type="ARBA" id="ARBA00023014"/>
    </source>
</evidence>
<evidence type="ECO:0000256" key="3">
    <source>
        <dbReference type="ARBA" id="ARBA00023002"/>
    </source>
</evidence>
<name>A0A1X0A9G7_9MYCO</name>
<accession>A0A1X0A9G7</accession>
<evidence type="ECO:0000256" key="4">
    <source>
        <dbReference type="ARBA" id="ARBA00023004"/>
    </source>
</evidence>
<dbReference type="Gene3D" id="2.102.10.10">
    <property type="entry name" value="Rieske [2Fe-2S] iron-sulphur domain"/>
    <property type="match status" value="1"/>
</dbReference>
<evidence type="ECO:0000256" key="1">
    <source>
        <dbReference type="ARBA" id="ARBA00022714"/>
    </source>
</evidence>
<evidence type="ECO:0000259" key="6">
    <source>
        <dbReference type="PROSITE" id="PS51296"/>
    </source>
</evidence>
<proteinExistence type="predicted"/>
<keyword evidence="1" id="KW-0001">2Fe-2S</keyword>
<dbReference type="OrthoDB" id="5243643at2"/>
<dbReference type="InterPro" id="IPR017941">
    <property type="entry name" value="Rieske_2Fe-2S"/>
</dbReference>
<dbReference type="PANTHER" id="PTHR21266">
    <property type="entry name" value="IRON-SULFUR DOMAIN CONTAINING PROTEIN"/>
    <property type="match status" value="1"/>
</dbReference>
<keyword evidence="8" id="KW-1185">Reference proteome</keyword>
<evidence type="ECO:0000313" key="7">
    <source>
        <dbReference type="EMBL" id="ORA26316.1"/>
    </source>
</evidence>
<dbReference type="SUPFAM" id="SSF50022">
    <property type="entry name" value="ISP domain"/>
    <property type="match status" value="1"/>
</dbReference>
<evidence type="ECO:0000256" key="2">
    <source>
        <dbReference type="ARBA" id="ARBA00022723"/>
    </source>
</evidence>
<dbReference type="InterPro" id="IPR036922">
    <property type="entry name" value="Rieske_2Fe-2S_sf"/>
</dbReference>
<dbReference type="GO" id="GO:0046872">
    <property type="term" value="F:metal ion binding"/>
    <property type="evidence" value="ECO:0007669"/>
    <property type="project" value="UniProtKB-KW"/>
</dbReference>
<dbReference type="Pfam" id="PF00355">
    <property type="entry name" value="Rieske"/>
    <property type="match status" value="1"/>
</dbReference>
<dbReference type="GO" id="GO:0016705">
    <property type="term" value="F:oxidoreductase activity, acting on paired donors, with incorporation or reduction of molecular oxygen"/>
    <property type="evidence" value="ECO:0007669"/>
    <property type="project" value="UniProtKB-ARBA"/>
</dbReference>
<comment type="caution">
    <text evidence="7">The sequence shown here is derived from an EMBL/GenBank/DDBJ whole genome shotgun (WGS) entry which is preliminary data.</text>
</comment>
<reference evidence="7 8" key="1">
    <citation type="submission" date="2017-02" db="EMBL/GenBank/DDBJ databases">
        <title>The new phylogeny of genus Mycobacterium.</title>
        <authorList>
            <person name="Tortoli E."/>
            <person name="Trovato A."/>
            <person name="Cirillo D.M."/>
        </authorList>
    </citation>
    <scope>NUCLEOTIDE SEQUENCE [LARGE SCALE GENOMIC DNA]</scope>
    <source>
        <strain evidence="7 8">RW6</strain>
    </source>
</reference>
<protein>
    <recommendedName>
        <fullName evidence="6">Rieske domain-containing protein</fullName>
    </recommendedName>
</protein>
<dbReference type="Pfam" id="PF19112">
    <property type="entry name" value="VanA_C"/>
    <property type="match status" value="1"/>
</dbReference>
<dbReference type="PROSITE" id="PS51296">
    <property type="entry name" value="RIESKE"/>
    <property type="match status" value="1"/>
</dbReference>
<dbReference type="PANTHER" id="PTHR21266:SF60">
    <property type="entry name" value="3-KETOSTEROID-9-ALPHA-MONOOXYGENASE, OXYGENASE COMPONENT"/>
    <property type="match status" value="1"/>
</dbReference>
<dbReference type="InterPro" id="IPR044043">
    <property type="entry name" value="VanA_C_cat"/>
</dbReference>
<sequence>MRALRNTWYVAAWQDEIGPDTLLARTILNEDVLMFRDGSGRAAAIGNRCPHRFAPLHLGRHVGNAVQCGYHGLEFGTNGLCSRNPHDSGSNPPKASVPTYQLAERFGAIWIWMGDEPADEKRIPDEFAFLADDKRAHIQGYIHVNANYLLTVDNLMDLSHALYLHAGVLTNAEQRDNFVPQARLVGDVVACEREQPGIAPPGQWVEALPPEVTKVDFYSHVYWHAPSAVIHPFGCRVPENPDAGASAMSAHFFTPETETTTHYFYHNTRDYQVDSAETNAKISELLERVFTTQDVPMIEAQQQVIGNVDLMSLHPVVLQTDRATVLMRRVLNKLITKEQSASATANQPVAAGSDSQ</sequence>
<keyword evidence="3" id="KW-0560">Oxidoreductase</keyword>
<keyword evidence="5" id="KW-0411">Iron-sulfur</keyword>
<dbReference type="GO" id="GO:0051537">
    <property type="term" value="F:2 iron, 2 sulfur cluster binding"/>
    <property type="evidence" value="ECO:0007669"/>
    <property type="project" value="UniProtKB-KW"/>
</dbReference>
<dbReference type="Gene3D" id="3.90.380.10">
    <property type="entry name" value="Naphthalene 1,2-dioxygenase Alpha Subunit, Chain A, domain 1"/>
    <property type="match status" value="1"/>
</dbReference>
<gene>
    <name evidence="7" type="ORF">BST13_31970</name>
</gene>
<dbReference type="EMBL" id="MVHF01000050">
    <property type="protein sequence ID" value="ORA26316.1"/>
    <property type="molecule type" value="Genomic_DNA"/>
</dbReference>
<dbReference type="SUPFAM" id="SSF55961">
    <property type="entry name" value="Bet v1-like"/>
    <property type="match status" value="1"/>
</dbReference>
<keyword evidence="4" id="KW-0408">Iron</keyword>
<dbReference type="AlphaFoldDB" id="A0A1X0A9G7"/>
<feature type="domain" description="Rieske" evidence="6">
    <location>
        <begin position="8"/>
        <end position="111"/>
    </location>
</feature>
<organism evidence="7 8">
    <name type="scientific">Mycobacterium aquaticum</name>
    <dbReference type="NCBI Taxonomy" id="1927124"/>
    <lineage>
        <taxon>Bacteria</taxon>
        <taxon>Bacillati</taxon>
        <taxon>Actinomycetota</taxon>
        <taxon>Actinomycetes</taxon>
        <taxon>Mycobacteriales</taxon>
        <taxon>Mycobacteriaceae</taxon>
        <taxon>Mycobacterium</taxon>
    </lineage>
</organism>
<dbReference type="GO" id="GO:0004497">
    <property type="term" value="F:monooxygenase activity"/>
    <property type="evidence" value="ECO:0007669"/>
    <property type="project" value="UniProtKB-ARBA"/>
</dbReference>